<dbReference type="InterPro" id="IPR045964">
    <property type="entry name" value="DUF6384"/>
</dbReference>
<sequence length="479" mass="54169">MTSIPLSEQLGAMAFVDELRHQQMQLQEHLNLPKRRAEVAARIRDYYQSHNIAFDEALIDQGVREFFARRLMFEAPPLSWREKLLSKASMARGQLYKLFLAIIAAALITQCTRIAHDSGITVEIENSARDLRWHDEDVRTEIQLNHKQLEQWQQKALAQPDVAVSRILDQVRQTLPPLDQTFASDVPQFVRKTNRDSVKTLVTQREAQIKLARQAISSARSGFATVEGIYQQRDKLARLLAMPAYTEGLKPFPNLKELASSADQQLLQVKDTDTLKAAGFQVGKLDYEIDRVSYWLEQITLRDQLQQRLQAMPLAAGDRAQLQALLAQANNSLHNEDVSQTGDQLKHLKRMLDFAAVPLTLQIVDRTGIKSGVERCYDPAGCNRGEDTDKGKSWFLVVEATDAGGISAEVPVTSSETGKQRWSRLFAVRVSQAEYLKVKVDKLDDGHIDDRMMGSKAANSLTLRFNQRTTGNPDMIMDW</sequence>
<accession>A0A380T619</accession>
<protein>
    <submittedName>
        <fullName evidence="1">Uncharacterized protein</fullName>
    </submittedName>
</protein>
<name>A0A380T619_9PSED</name>
<dbReference type="Proteomes" id="UP000255177">
    <property type="component" value="Unassembled WGS sequence"/>
</dbReference>
<keyword evidence="2" id="KW-1185">Reference proteome</keyword>
<dbReference type="Pfam" id="PF19911">
    <property type="entry name" value="DUF6384"/>
    <property type="match status" value="2"/>
</dbReference>
<dbReference type="RefSeq" id="WP_115088534.1">
    <property type="nucleotide sequence ID" value="NZ_CBCSFG010000033.1"/>
</dbReference>
<organism evidence="1 2">
    <name type="scientific">Pseudomonas wadenswilerensis</name>
    <dbReference type="NCBI Taxonomy" id="1785161"/>
    <lineage>
        <taxon>Bacteria</taxon>
        <taxon>Pseudomonadati</taxon>
        <taxon>Pseudomonadota</taxon>
        <taxon>Gammaproteobacteria</taxon>
        <taxon>Pseudomonadales</taxon>
        <taxon>Pseudomonadaceae</taxon>
        <taxon>Pseudomonas</taxon>
    </lineage>
</organism>
<dbReference type="EMBL" id="UIDD01000011">
    <property type="protein sequence ID" value="SUQ65030.1"/>
    <property type="molecule type" value="Genomic_DNA"/>
</dbReference>
<evidence type="ECO:0000313" key="2">
    <source>
        <dbReference type="Proteomes" id="UP000255177"/>
    </source>
</evidence>
<evidence type="ECO:0000313" key="1">
    <source>
        <dbReference type="EMBL" id="SUQ65030.1"/>
    </source>
</evidence>
<gene>
    <name evidence="1" type="ORF">CCOS864_04500</name>
</gene>
<proteinExistence type="predicted"/>
<reference evidence="2" key="1">
    <citation type="submission" date="2018-07" db="EMBL/GenBank/DDBJ databases">
        <authorList>
            <person name="Blom J."/>
        </authorList>
    </citation>
    <scope>NUCLEOTIDE SEQUENCE [LARGE SCALE GENOMIC DNA]</scope>
    <source>
        <strain evidence="2">CCOS 864</strain>
    </source>
</reference>
<dbReference type="AlphaFoldDB" id="A0A380T619"/>